<gene>
    <name evidence="1" type="ORF">SAMN06265348_102291</name>
</gene>
<dbReference type="InterPro" id="IPR021326">
    <property type="entry name" value="DUF2931"/>
</dbReference>
<dbReference type="Proteomes" id="UP000320300">
    <property type="component" value="Unassembled WGS sequence"/>
</dbReference>
<reference evidence="1 2" key="1">
    <citation type="submission" date="2017-05" db="EMBL/GenBank/DDBJ databases">
        <authorList>
            <person name="Varghese N."/>
            <person name="Submissions S."/>
        </authorList>
    </citation>
    <scope>NUCLEOTIDE SEQUENCE [LARGE SCALE GENOMIC DNA]</scope>
    <source>
        <strain evidence="1 2">DSM 19036</strain>
    </source>
</reference>
<dbReference type="EMBL" id="FXTN01000002">
    <property type="protein sequence ID" value="SMO46350.1"/>
    <property type="molecule type" value="Genomic_DNA"/>
</dbReference>
<evidence type="ECO:0000313" key="2">
    <source>
        <dbReference type="Proteomes" id="UP000320300"/>
    </source>
</evidence>
<keyword evidence="2" id="KW-1185">Reference proteome</keyword>
<evidence type="ECO:0000313" key="1">
    <source>
        <dbReference type="EMBL" id="SMO46350.1"/>
    </source>
</evidence>
<accession>A0A521BI37</accession>
<dbReference type="AlphaFoldDB" id="A0A521BI37"/>
<dbReference type="Pfam" id="PF11153">
    <property type="entry name" value="DUF2931"/>
    <property type="match status" value="1"/>
</dbReference>
<protein>
    <recommendedName>
        <fullName evidence="3">DUF2931 family protein</fullName>
    </recommendedName>
</protein>
<dbReference type="RefSeq" id="WP_142526965.1">
    <property type="nucleotide sequence ID" value="NZ_CBCSJO010000003.1"/>
</dbReference>
<name>A0A521BI37_9SPHI</name>
<sequence length="389" mass="45168">MKKVDFTDQFYLKLQLKPPHFSRSYGVLYTFTEGDYLKLSIRGSTKSLAGLKIYSQKWGNWIFLAFALIFLSLNACDGHVRKYDWLPTECAPENYPIMIYGGTIFYGEEGSIYIPDGKIVQRGWGSDGSTHVAGDALKEAPKAIDLKWISYAEKKNYSGHFLLEKEKIDQIFQRGYEDIHLPNGRAEYNRVKVGMAPGGVVVVWVAGAGNMVEVGRFQAKEVADLDWKQKFPTMEGTMKEFSDTVTKALPDTIKQQIANHKIPFGLWDKWRQRFDWKSEFAGFGNIHEVALLYFNKEEQWLYQIQTIPFEQRAPIEKLDIFWTDNLQREIRTEIKFDEDEVFNTFGQAGNEQATLLVTLDSKKDELLIRLKLKDKELPFKKFKFKSYYR</sequence>
<dbReference type="OrthoDB" id="5702951at2"/>
<evidence type="ECO:0008006" key="3">
    <source>
        <dbReference type="Google" id="ProtNLM"/>
    </source>
</evidence>
<organism evidence="1 2">
    <name type="scientific">Pedobacter westerhofensis</name>
    <dbReference type="NCBI Taxonomy" id="425512"/>
    <lineage>
        <taxon>Bacteria</taxon>
        <taxon>Pseudomonadati</taxon>
        <taxon>Bacteroidota</taxon>
        <taxon>Sphingobacteriia</taxon>
        <taxon>Sphingobacteriales</taxon>
        <taxon>Sphingobacteriaceae</taxon>
        <taxon>Pedobacter</taxon>
    </lineage>
</organism>
<proteinExistence type="predicted"/>